<accession>A0ABW4Q414</accession>
<name>A0ABW4Q414_9MICO</name>
<dbReference type="EMBL" id="JBHUFL010000003">
    <property type="protein sequence ID" value="MFD1836433.1"/>
    <property type="molecule type" value="Genomic_DNA"/>
</dbReference>
<sequence>MAWKKKTGSTVRDLTPLIVEGWTPGTATARRSGDVVLIDVQALGRPAAGTGVVQILSLPVGYRPAANVYGRTFRGSLTRCLTGGALSIDAPTSSVDYLHFTFLTSDPRSAA</sequence>
<keyword evidence="2" id="KW-1185">Reference proteome</keyword>
<comment type="caution">
    <text evidence="1">The sequence shown here is derived from an EMBL/GenBank/DDBJ whole genome shotgun (WGS) entry which is preliminary data.</text>
</comment>
<dbReference type="Proteomes" id="UP001597280">
    <property type="component" value="Unassembled WGS sequence"/>
</dbReference>
<protein>
    <submittedName>
        <fullName evidence="1">Uncharacterized protein</fullName>
    </submittedName>
</protein>
<evidence type="ECO:0000313" key="1">
    <source>
        <dbReference type="EMBL" id="MFD1836433.1"/>
    </source>
</evidence>
<organism evidence="1 2">
    <name type="scientific">Brachybacterium rhamnosum</name>
    <dbReference type="NCBI Taxonomy" id="173361"/>
    <lineage>
        <taxon>Bacteria</taxon>
        <taxon>Bacillati</taxon>
        <taxon>Actinomycetota</taxon>
        <taxon>Actinomycetes</taxon>
        <taxon>Micrococcales</taxon>
        <taxon>Dermabacteraceae</taxon>
        <taxon>Brachybacterium</taxon>
    </lineage>
</organism>
<proteinExistence type="predicted"/>
<reference evidence="2" key="1">
    <citation type="journal article" date="2019" name="Int. J. Syst. Evol. Microbiol.">
        <title>The Global Catalogue of Microorganisms (GCM) 10K type strain sequencing project: providing services to taxonomists for standard genome sequencing and annotation.</title>
        <authorList>
            <consortium name="The Broad Institute Genomics Platform"/>
            <consortium name="The Broad Institute Genome Sequencing Center for Infectious Disease"/>
            <person name="Wu L."/>
            <person name="Ma J."/>
        </authorList>
    </citation>
    <scope>NUCLEOTIDE SEQUENCE [LARGE SCALE GENOMIC DNA]</scope>
    <source>
        <strain evidence="2">JCM 11650</strain>
    </source>
</reference>
<dbReference type="RefSeq" id="WP_343905905.1">
    <property type="nucleotide sequence ID" value="NZ_BAAAIS010000003.1"/>
</dbReference>
<gene>
    <name evidence="1" type="ORF">ACFSDA_15315</name>
</gene>
<evidence type="ECO:0000313" key="2">
    <source>
        <dbReference type="Proteomes" id="UP001597280"/>
    </source>
</evidence>